<feature type="transmembrane region" description="Helical" evidence="1">
    <location>
        <begin position="392"/>
        <end position="411"/>
    </location>
</feature>
<name>A0A4R2JTJ0_9THEO</name>
<feature type="transmembrane region" description="Helical" evidence="1">
    <location>
        <begin position="367"/>
        <end position="386"/>
    </location>
</feature>
<keyword evidence="1" id="KW-1133">Transmembrane helix</keyword>
<feature type="transmembrane region" description="Helical" evidence="1">
    <location>
        <begin position="101"/>
        <end position="120"/>
    </location>
</feature>
<evidence type="ECO:0000313" key="2">
    <source>
        <dbReference type="EMBL" id="TCO60259.1"/>
    </source>
</evidence>
<protein>
    <submittedName>
        <fullName evidence="2">Oligosaccharide repeat unit polymerase</fullName>
    </submittedName>
</protein>
<feature type="transmembrane region" description="Helical" evidence="1">
    <location>
        <begin position="178"/>
        <end position="210"/>
    </location>
</feature>
<dbReference type="EMBL" id="SLWU01000022">
    <property type="protein sequence ID" value="TCO60259.1"/>
    <property type="molecule type" value="Genomic_DNA"/>
</dbReference>
<dbReference type="NCBIfam" id="TIGR04370">
    <property type="entry name" value="glyco_rpt_poly"/>
    <property type="match status" value="1"/>
</dbReference>
<feature type="transmembrane region" description="Helical" evidence="1">
    <location>
        <begin position="57"/>
        <end position="77"/>
    </location>
</feature>
<gene>
    <name evidence="2" type="ORF">EV203_12243</name>
</gene>
<proteinExistence type="predicted"/>
<dbReference type="RefSeq" id="WP_132040417.1">
    <property type="nucleotide sequence ID" value="NZ_SLWU01000022.1"/>
</dbReference>
<dbReference type="Proteomes" id="UP000294886">
    <property type="component" value="Unassembled WGS sequence"/>
</dbReference>
<evidence type="ECO:0000313" key="3">
    <source>
        <dbReference type="Proteomes" id="UP000294886"/>
    </source>
</evidence>
<keyword evidence="1" id="KW-0472">Membrane</keyword>
<feature type="transmembrane region" description="Helical" evidence="1">
    <location>
        <begin position="33"/>
        <end position="50"/>
    </location>
</feature>
<dbReference type="AlphaFoldDB" id="A0A4R2JTJ0"/>
<accession>A0A4R2JTJ0</accession>
<feature type="transmembrane region" description="Helical" evidence="1">
    <location>
        <begin position="141"/>
        <end position="166"/>
    </location>
</feature>
<comment type="caution">
    <text evidence="2">The sequence shown here is derived from an EMBL/GenBank/DDBJ whole genome shotgun (WGS) entry which is preliminary data.</text>
</comment>
<keyword evidence="1" id="KW-0812">Transmembrane</keyword>
<sequence length="422" mass="48584">MLLIIFLFMLVLLAILNYYIGKTLLYPPVVFSLWWALLLFSLVIAGDIFYEISAETLLIYFMGAFAFSLGGIIPFLVARKNIKSVYTIQKAFEYKSFHKKVINAGLLISLIVLPFFWFKLREIATLSHIDNFWVAIRYETVYGSANLGFFRYFLGVLNLFTIFSYLESLDKISKTDKIKAYFVIVIAIIYNLLLMQRIGIIFLVFAFIGVKFIYEGEINFQFLFKSIAVLVILFGIPAVLLGKGGSIHNSFIENIKGVSKMVALYTLGGAVGFNNVVMNPSRYIGTGFTTFRFFYAVLDRIGLAHYNLPKMVPIYTDTPLPTNVYTIYYTYFLDYGYLGVFILMFIIGIFSSLVFKRAYIKKEKIYIFLYGMVFAGLIISCANEFFFTTVSYWIQAIIFLYIIYRFPKLLLQPVKRCVEGRS</sequence>
<feature type="transmembrane region" description="Helical" evidence="1">
    <location>
        <begin position="328"/>
        <end position="355"/>
    </location>
</feature>
<reference evidence="2 3" key="1">
    <citation type="submission" date="2019-03" db="EMBL/GenBank/DDBJ databases">
        <title>Genomic Encyclopedia of Type Strains, Phase IV (KMG-IV): sequencing the most valuable type-strain genomes for metagenomic binning, comparative biology and taxonomic classification.</title>
        <authorList>
            <person name="Goeker M."/>
        </authorList>
    </citation>
    <scope>NUCLEOTIDE SEQUENCE [LARGE SCALE GENOMIC DNA]</scope>
    <source>
        <strain evidence="2 3">DSM 13054</strain>
    </source>
</reference>
<feature type="transmembrane region" description="Helical" evidence="1">
    <location>
        <begin position="261"/>
        <end position="278"/>
    </location>
</feature>
<evidence type="ECO:0000256" key="1">
    <source>
        <dbReference type="SAM" id="Phobius"/>
    </source>
</evidence>
<organism evidence="2 3">
    <name type="scientific">Caldanaerobacter subterraneus</name>
    <dbReference type="NCBI Taxonomy" id="911092"/>
    <lineage>
        <taxon>Bacteria</taxon>
        <taxon>Bacillati</taxon>
        <taxon>Bacillota</taxon>
        <taxon>Clostridia</taxon>
        <taxon>Thermoanaerobacterales</taxon>
        <taxon>Thermoanaerobacteraceae</taxon>
        <taxon>Caldanaerobacter</taxon>
    </lineage>
</organism>
<feature type="transmembrane region" description="Helical" evidence="1">
    <location>
        <begin position="222"/>
        <end position="241"/>
    </location>
</feature>